<comment type="caution">
    <text evidence="1">The sequence shown here is derived from an EMBL/GenBank/DDBJ whole genome shotgun (WGS) entry which is preliminary data.</text>
</comment>
<dbReference type="Proteomes" id="UP001152795">
    <property type="component" value="Unassembled WGS sequence"/>
</dbReference>
<feature type="non-terminal residue" evidence="1">
    <location>
        <position position="88"/>
    </location>
</feature>
<protein>
    <submittedName>
        <fullName evidence="1">Uncharacterized protein</fullName>
    </submittedName>
</protein>
<dbReference type="EMBL" id="CACRXK020008376">
    <property type="protein sequence ID" value="CAB4014619.1"/>
    <property type="molecule type" value="Genomic_DNA"/>
</dbReference>
<proteinExistence type="predicted"/>
<keyword evidence="2" id="KW-1185">Reference proteome</keyword>
<gene>
    <name evidence="1" type="ORF">PACLA_8A039853</name>
</gene>
<accession>A0A6S7IC96</accession>
<dbReference type="AlphaFoldDB" id="A0A6S7IC96"/>
<name>A0A6S7IC96_PARCT</name>
<feature type="non-terminal residue" evidence="1">
    <location>
        <position position="1"/>
    </location>
</feature>
<sequence>RNGRRSGCGKIVFEFYDELVVIWGGSAATKPLEFGVILDNFQCAEQESEDNTLKNSVVVEVEDDKVIKQTTLNVHDMADFDLDIDQPD</sequence>
<evidence type="ECO:0000313" key="2">
    <source>
        <dbReference type="Proteomes" id="UP001152795"/>
    </source>
</evidence>
<reference evidence="1" key="1">
    <citation type="submission" date="2020-04" db="EMBL/GenBank/DDBJ databases">
        <authorList>
            <person name="Alioto T."/>
            <person name="Alioto T."/>
            <person name="Gomez Garrido J."/>
        </authorList>
    </citation>
    <scope>NUCLEOTIDE SEQUENCE</scope>
    <source>
        <strain evidence="1">A484AB</strain>
    </source>
</reference>
<evidence type="ECO:0000313" key="1">
    <source>
        <dbReference type="EMBL" id="CAB4014619.1"/>
    </source>
</evidence>
<organism evidence="1 2">
    <name type="scientific">Paramuricea clavata</name>
    <name type="common">Red gorgonian</name>
    <name type="synonym">Violescent sea-whip</name>
    <dbReference type="NCBI Taxonomy" id="317549"/>
    <lineage>
        <taxon>Eukaryota</taxon>
        <taxon>Metazoa</taxon>
        <taxon>Cnidaria</taxon>
        <taxon>Anthozoa</taxon>
        <taxon>Octocorallia</taxon>
        <taxon>Malacalcyonacea</taxon>
        <taxon>Plexauridae</taxon>
        <taxon>Paramuricea</taxon>
    </lineage>
</organism>